<dbReference type="AlphaFoldDB" id="C4XTM0"/>
<sequence>MTTSWGNIDGKGRTRHQNKGTPMETILTAYSVNPVCCNGCGACAAMAPELFAMDETTEKPVLLLAEAPVDDVERAMAFCPHDCIEAD</sequence>
<dbReference type="HOGENOM" id="CLU_139698_7_0_7"/>
<evidence type="ECO:0000256" key="1">
    <source>
        <dbReference type="SAM" id="MobiDB-lite"/>
    </source>
</evidence>
<feature type="domain" description="4Fe-4S ferredoxin-type" evidence="2">
    <location>
        <begin position="28"/>
        <end position="58"/>
    </location>
</feature>
<dbReference type="SUPFAM" id="SSF54862">
    <property type="entry name" value="4Fe-4S ferredoxins"/>
    <property type="match status" value="1"/>
</dbReference>
<keyword evidence="4" id="KW-1185">Reference proteome</keyword>
<evidence type="ECO:0000313" key="4">
    <source>
        <dbReference type="Proteomes" id="UP000009071"/>
    </source>
</evidence>
<name>C4XTM0_SOLM1</name>
<evidence type="ECO:0000313" key="3">
    <source>
        <dbReference type="EMBL" id="BAH73537.1"/>
    </source>
</evidence>
<accession>C4XTM0</accession>
<proteinExistence type="predicted"/>
<dbReference type="EMBL" id="AP010904">
    <property type="protein sequence ID" value="BAH73537.1"/>
    <property type="molecule type" value="Genomic_DNA"/>
</dbReference>
<dbReference type="eggNOG" id="ENOG503187C">
    <property type="taxonomic scope" value="Bacteria"/>
</dbReference>
<reference evidence="3 4" key="1">
    <citation type="journal article" date="2009" name="Genome Res.">
        <title>Whole genome sequence of Desulfovibrio magneticus strain RS-1 revealed common gene clusters in magnetotactic bacteria.</title>
        <authorList>
            <person name="Nakazawa H."/>
            <person name="Arakaki A."/>
            <person name="Narita-Yamada S."/>
            <person name="Yashiro I."/>
            <person name="Jinno K."/>
            <person name="Aoki N."/>
            <person name="Tsuruyama A."/>
            <person name="Okamura Y."/>
            <person name="Tanikawa S."/>
            <person name="Fujita N."/>
            <person name="Takeyama H."/>
            <person name="Matsunaga T."/>
        </authorList>
    </citation>
    <scope>NUCLEOTIDE SEQUENCE [LARGE SCALE GENOMIC DNA]</scope>
    <source>
        <strain evidence="4">ATCC 700980 / DSM 13731 / RS-1</strain>
    </source>
</reference>
<organism evidence="3 4">
    <name type="scientific">Solidesulfovibrio magneticus (strain ATCC 700980 / DSM 13731 / RS-1)</name>
    <name type="common">Desulfovibrio magneticus</name>
    <dbReference type="NCBI Taxonomy" id="573370"/>
    <lineage>
        <taxon>Bacteria</taxon>
        <taxon>Pseudomonadati</taxon>
        <taxon>Thermodesulfobacteriota</taxon>
        <taxon>Desulfovibrionia</taxon>
        <taxon>Desulfovibrionales</taxon>
        <taxon>Desulfovibrionaceae</taxon>
        <taxon>Solidesulfovibrio</taxon>
    </lineage>
</organism>
<dbReference type="KEGG" id="dma:DMR_00460"/>
<dbReference type="Gene3D" id="3.30.70.20">
    <property type="match status" value="1"/>
</dbReference>
<dbReference type="Proteomes" id="UP000009071">
    <property type="component" value="Chromosome"/>
</dbReference>
<gene>
    <name evidence="3" type="ordered locus">DMR_00460</name>
</gene>
<dbReference type="InterPro" id="IPR017896">
    <property type="entry name" value="4Fe4S_Fe-S-bd"/>
</dbReference>
<dbReference type="PROSITE" id="PS51379">
    <property type="entry name" value="4FE4S_FER_2"/>
    <property type="match status" value="1"/>
</dbReference>
<protein>
    <recommendedName>
        <fullName evidence="2">4Fe-4S ferredoxin-type domain-containing protein</fullName>
    </recommendedName>
</protein>
<feature type="region of interest" description="Disordered" evidence="1">
    <location>
        <begin position="1"/>
        <end position="20"/>
    </location>
</feature>
<dbReference type="STRING" id="573370.DMR_00460"/>
<dbReference type="Pfam" id="PF13370">
    <property type="entry name" value="Fer4_13"/>
    <property type="match status" value="1"/>
</dbReference>
<evidence type="ECO:0000259" key="2">
    <source>
        <dbReference type="PROSITE" id="PS51379"/>
    </source>
</evidence>